<dbReference type="Pfam" id="PF02458">
    <property type="entry name" value="Transferase"/>
    <property type="match status" value="1"/>
</dbReference>
<evidence type="ECO:0000256" key="2">
    <source>
        <dbReference type="ARBA" id="ARBA00022679"/>
    </source>
</evidence>
<keyword evidence="3" id="KW-0012">Acyltransferase</keyword>
<proteinExistence type="inferred from homology"/>
<evidence type="ECO:0000256" key="1">
    <source>
        <dbReference type="ARBA" id="ARBA00009861"/>
    </source>
</evidence>
<comment type="similarity">
    <text evidence="1">Belongs to the plant acyltransferase family.</text>
</comment>
<dbReference type="AlphaFoldDB" id="A0A6J1CAD9"/>
<keyword evidence="2" id="KW-0808">Transferase</keyword>
<dbReference type="PANTHER" id="PTHR31623">
    <property type="entry name" value="F21J9.9"/>
    <property type="match status" value="1"/>
</dbReference>
<protein>
    <submittedName>
        <fullName evidence="5">BAHD acyltransferase BIA1-like</fullName>
    </submittedName>
</protein>
<organism evidence="4 5">
    <name type="scientific">Momordica charantia</name>
    <name type="common">Bitter gourd</name>
    <name type="synonym">Balsam pear</name>
    <dbReference type="NCBI Taxonomy" id="3673"/>
    <lineage>
        <taxon>Eukaryota</taxon>
        <taxon>Viridiplantae</taxon>
        <taxon>Streptophyta</taxon>
        <taxon>Embryophyta</taxon>
        <taxon>Tracheophyta</taxon>
        <taxon>Spermatophyta</taxon>
        <taxon>Magnoliopsida</taxon>
        <taxon>eudicotyledons</taxon>
        <taxon>Gunneridae</taxon>
        <taxon>Pentapetalae</taxon>
        <taxon>rosids</taxon>
        <taxon>fabids</taxon>
        <taxon>Cucurbitales</taxon>
        <taxon>Cucurbitaceae</taxon>
        <taxon>Momordiceae</taxon>
        <taxon>Momordica</taxon>
    </lineage>
</organism>
<sequence>MEVKILSRETIMPSSPTPPHLKTFELSLIDQLSPPLYIPLLFFYPIKNKHDLETHNQKKAIATLKNSLSKTLTNFFLLAGRITNTSIRCSNDEGAVFIEATVNCNISDILKEPNNEVLTKLLPCSIQCTKPTEEYAQIVAQANIFNCGGIVISLCLLHKLMDGISFSCFLKSWASINKGSLDNSSQNLVCSNYKTFSSLFPQTNLLSFHHQIHEGVDDICSSSKPNRCLQRFVFGAKAISDLKAKAKSTEVPNPTSVEALTGFIWNCAMKLKATSMGNDDDSQRPSTLSHVVNLRKRMEPPLPEISIGNVLWGMVAHYCSSNYETQVELRDLVVLLRQSFSKINNDFIKGLMGNDGNRAVLELLGEINKFPSKVPNYYFFTSWRNMDLNEVDFGWGKPIWIGIAGNSNVITKDFILLLDTPSGDGIEAWMVLDQKKMKLLQQNPQFLEFASLNPSISIKGEVEDLNL</sequence>
<keyword evidence="4" id="KW-1185">Reference proteome</keyword>
<evidence type="ECO:0000313" key="5">
    <source>
        <dbReference type="RefSeq" id="XP_022138192.1"/>
    </source>
</evidence>
<dbReference type="InterPro" id="IPR023213">
    <property type="entry name" value="CAT-like_dom_sf"/>
</dbReference>
<dbReference type="GO" id="GO:0016746">
    <property type="term" value="F:acyltransferase activity"/>
    <property type="evidence" value="ECO:0007669"/>
    <property type="project" value="UniProtKB-KW"/>
</dbReference>
<name>A0A6J1CAD9_MOMCH</name>
<dbReference type="OrthoDB" id="671439at2759"/>
<accession>A0A6J1CAD9</accession>
<evidence type="ECO:0000313" key="4">
    <source>
        <dbReference type="Proteomes" id="UP000504603"/>
    </source>
</evidence>
<dbReference type="KEGG" id="mcha:111009425"/>
<dbReference type="Proteomes" id="UP000504603">
    <property type="component" value="Unplaced"/>
</dbReference>
<evidence type="ECO:0000256" key="3">
    <source>
        <dbReference type="ARBA" id="ARBA00023315"/>
    </source>
</evidence>
<dbReference type="PANTHER" id="PTHR31623:SF110">
    <property type="entry name" value="VINORINE SYNTHASE-LIKE"/>
    <property type="match status" value="1"/>
</dbReference>
<dbReference type="Gene3D" id="3.30.559.10">
    <property type="entry name" value="Chloramphenicol acetyltransferase-like domain"/>
    <property type="match status" value="2"/>
</dbReference>
<gene>
    <name evidence="5" type="primary">LOC111009425</name>
</gene>
<reference evidence="5" key="1">
    <citation type="submission" date="2025-08" db="UniProtKB">
        <authorList>
            <consortium name="RefSeq"/>
        </authorList>
    </citation>
    <scope>IDENTIFICATION</scope>
    <source>
        <strain evidence="5">OHB3-1</strain>
    </source>
</reference>
<dbReference type="RefSeq" id="XP_022138192.1">
    <property type="nucleotide sequence ID" value="XM_022282500.1"/>
</dbReference>
<dbReference type="GeneID" id="111009425"/>